<dbReference type="Gene3D" id="1.10.10.10">
    <property type="entry name" value="Winged helix-like DNA-binding domain superfamily/Winged helix DNA-binding domain"/>
    <property type="match status" value="1"/>
</dbReference>
<accession>A0A972JZS1</accession>
<sequence>MKKFIEDMILRPFEEWGEASKQIASINAKYYLPTPDILRRCYFIQQSEKQVLFELMSWASSNHESDETGYCSVPELIIRGATNLSRSSIMNAIKSLKAMGFIEVRRYYNQRSRYKIMSLSKNPYVLISEWVHYDRKQLITNWESLETSFDSPDALAYSAHCFTEACLIFVNTQAFYMPFINRLAASYDRNFIEEYNKVTDDVSKKIGELYDDCFVKQYKQKS</sequence>
<protein>
    <recommendedName>
        <fullName evidence="3">Helix-turn-helix domain-containing protein</fullName>
    </recommendedName>
</protein>
<dbReference type="InterPro" id="IPR036388">
    <property type="entry name" value="WH-like_DNA-bd_sf"/>
</dbReference>
<reference evidence="1" key="1">
    <citation type="submission" date="2019-10" db="EMBL/GenBank/DDBJ databases">
        <title>Description of Paenibacillus glebae sp. nov.</title>
        <authorList>
            <person name="Carlier A."/>
            <person name="Qi S."/>
        </authorList>
    </citation>
    <scope>NUCLEOTIDE SEQUENCE</scope>
    <source>
        <strain evidence="1">LMG 31456</strain>
    </source>
</reference>
<evidence type="ECO:0000313" key="2">
    <source>
        <dbReference type="Proteomes" id="UP000641588"/>
    </source>
</evidence>
<proteinExistence type="predicted"/>
<evidence type="ECO:0000313" key="1">
    <source>
        <dbReference type="EMBL" id="NOU94884.1"/>
    </source>
</evidence>
<evidence type="ECO:0008006" key="3">
    <source>
        <dbReference type="Google" id="ProtNLM"/>
    </source>
</evidence>
<dbReference type="Proteomes" id="UP000641588">
    <property type="component" value="Unassembled WGS sequence"/>
</dbReference>
<dbReference type="EMBL" id="WHOD01000066">
    <property type="protein sequence ID" value="NOU94884.1"/>
    <property type="molecule type" value="Genomic_DNA"/>
</dbReference>
<dbReference type="AlphaFoldDB" id="A0A972JZS1"/>
<dbReference type="InterPro" id="IPR036390">
    <property type="entry name" value="WH_DNA-bd_sf"/>
</dbReference>
<comment type="caution">
    <text evidence="1">The sequence shown here is derived from an EMBL/GenBank/DDBJ whole genome shotgun (WGS) entry which is preliminary data.</text>
</comment>
<keyword evidence="2" id="KW-1185">Reference proteome</keyword>
<organism evidence="1 2">
    <name type="scientific">Paenibacillus foliorum</name>
    <dbReference type="NCBI Taxonomy" id="2654974"/>
    <lineage>
        <taxon>Bacteria</taxon>
        <taxon>Bacillati</taxon>
        <taxon>Bacillota</taxon>
        <taxon>Bacilli</taxon>
        <taxon>Bacillales</taxon>
        <taxon>Paenibacillaceae</taxon>
        <taxon>Paenibacillus</taxon>
    </lineage>
</organism>
<dbReference type="RefSeq" id="WP_171653103.1">
    <property type="nucleotide sequence ID" value="NZ_WHOD01000066.1"/>
</dbReference>
<gene>
    <name evidence="1" type="ORF">GC093_16885</name>
</gene>
<dbReference type="SUPFAM" id="SSF46785">
    <property type="entry name" value="Winged helix' DNA-binding domain"/>
    <property type="match status" value="1"/>
</dbReference>
<name>A0A972JZS1_9BACL</name>